<evidence type="ECO:0000313" key="4">
    <source>
        <dbReference type="Proteomes" id="UP000249757"/>
    </source>
</evidence>
<feature type="transmembrane region" description="Helical" evidence="1">
    <location>
        <begin position="288"/>
        <end position="309"/>
    </location>
</feature>
<feature type="transmembrane region" description="Helical" evidence="1">
    <location>
        <begin position="521"/>
        <end position="542"/>
    </location>
</feature>
<gene>
    <name evidence="3" type="ORF">Ptr86124_003697</name>
    <name evidence="2" type="ORF">PtrM4_098690</name>
</gene>
<reference evidence="3" key="2">
    <citation type="submission" date="2021-05" db="EMBL/GenBank/DDBJ databases">
        <authorList>
            <person name="Moolhuijzen P.M."/>
            <person name="Moffat C.S."/>
        </authorList>
    </citation>
    <scope>NUCLEOTIDE SEQUENCE</scope>
    <source>
        <strain evidence="3">86-124</strain>
    </source>
</reference>
<feature type="transmembrane region" description="Helical" evidence="1">
    <location>
        <begin position="433"/>
        <end position="450"/>
    </location>
</feature>
<name>A0A317AYK1_9PLEO</name>
<dbReference type="Proteomes" id="UP000249757">
    <property type="component" value="Unassembled WGS sequence"/>
</dbReference>
<dbReference type="AlphaFoldDB" id="A0A317AYK1"/>
<keyword evidence="1" id="KW-0812">Transmembrane</keyword>
<proteinExistence type="predicted"/>
<dbReference type="EMBL" id="NRDI02000004">
    <property type="protein sequence ID" value="KAI1516760.1"/>
    <property type="molecule type" value="Genomic_DNA"/>
</dbReference>
<protein>
    <submittedName>
        <fullName evidence="3">Uncharacterized protein</fullName>
    </submittedName>
</protein>
<dbReference type="Proteomes" id="UP000245464">
    <property type="component" value="Chromosome 4"/>
</dbReference>
<reference evidence="3" key="3">
    <citation type="journal article" date="2022" name="bioRxiv">
        <title>A global pangenome for the wheat fungal pathogen Pyrenophora tritici-repentis and prediction of effector protein structural homology.</title>
        <authorList>
            <person name="Moolhuijzen P."/>
            <person name="See P.T."/>
            <person name="Shi G."/>
            <person name="Powell H.R."/>
            <person name="Cockram J."/>
            <person name="Jorgensen L.N."/>
            <person name="Benslimane H."/>
            <person name="Strelkov S.E."/>
            <person name="Turner J."/>
            <person name="Liu Z."/>
            <person name="Moffat C.S."/>
        </authorList>
    </citation>
    <scope>NUCLEOTIDE SEQUENCE</scope>
    <source>
        <strain evidence="3">86-124</strain>
    </source>
</reference>
<comment type="caution">
    <text evidence="3">The sequence shown here is derived from an EMBL/GenBank/DDBJ whole genome shotgun (WGS) entry which is preliminary data.</text>
</comment>
<dbReference type="EMBL" id="NQIK02000004">
    <property type="protein sequence ID" value="KAF7572369.1"/>
    <property type="molecule type" value="Genomic_DNA"/>
</dbReference>
<reference evidence="4" key="4">
    <citation type="journal article" date="2022" name="Microb. Genom.">
        <title>A global pangenome for the wheat fungal pathogen Pyrenophora tritici-repentis and prediction of effector protein structural homology.</title>
        <authorList>
            <person name="Moolhuijzen P.M."/>
            <person name="See P.T."/>
            <person name="Shi G."/>
            <person name="Powell H.R."/>
            <person name="Cockram J."/>
            <person name="Jorgensen L.N."/>
            <person name="Benslimane H."/>
            <person name="Strelkov S.E."/>
            <person name="Turner J."/>
            <person name="Liu Z."/>
            <person name="Moffat C.S."/>
        </authorList>
    </citation>
    <scope>NUCLEOTIDE SEQUENCE [LARGE SCALE GENOMIC DNA]</scope>
</reference>
<evidence type="ECO:0000313" key="3">
    <source>
        <dbReference type="EMBL" id="KAI1516760.1"/>
    </source>
</evidence>
<feature type="transmembrane region" description="Helical" evidence="1">
    <location>
        <begin position="462"/>
        <end position="480"/>
    </location>
</feature>
<evidence type="ECO:0000256" key="1">
    <source>
        <dbReference type="SAM" id="Phobius"/>
    </source>
</evidence>
<sequence length="558" mass="61782">MARYSNITIVAPEGTTQQSDDHLVCLPADWSTVLRFFLFNYVAHAFTVWSRPGETASEKVFSAVLAFFLPVSGLGRGIDAIYRGALLGRGLWTNLFGSATNATQVRTAVRAGALGILVRTQIWKGETRDTARNYCFALNDERWESSKLRGVLCQVRASIRSQVQVSLDNNSQTFSDAYQIEVDGDESAIRPPDLSSNRHVNGITSTPERFGYRIMELPRTSENLIVTPKDQEEEGGTEEANGEETAKLHIPQASNVAVALIAVLQIVYAGYGVLTVTGDQFDRFGYSAFHLTVLPYLVMSVVNLVGNLLTPTYPGITLVGTATSDEVHRRAGIVQSTIGYIENLSSFEETTNSADEMGNYTVIVYECSQNMTRYVQDSDYENTPMHYDNSIPHSLQICFDKECRRTHKGILKVPSGRPKPVKHPWAFCCKGPTLFLAVASHIVPIVYIGVKYPYPSTLIQKLVLPLWVLFGDIVGIYILLKGVQVSTLGQMRLWLCEKLFCGLSLTVEQRHSASKLSHKPWILMVLGLLGVALCGCNFYIVVTQILTLGRCIKISDSL</sequence>
<keyword evidence="1" id="KW-1133">Transmembrane helix</keyword>
<organism evidence="3 4">
    <name type="scientific">Pyrenophora tritici-repentis</name>
    <dbReference type="NCBI Taxonomy" id="45151"/>
    <lineage>
        <taxon>Eukaryota</taxon>
        <taxon>Fungi</taxon>
        <taxon>Dikarya</taxon>
        <taxon>Ascomycota</taxon>
        <taxon>Pezizomycotina</taxon>
        <taxon>Dothideomycetes</taxon>
        <taxon>Pleosporomycetidae</taxon>
        <taxon>Pleosporales</taxon>
        <taxon>Pleosporineae</taxon>
        <taxon>Pleosporaceae</taxon>
        <taxon>Pyrenophora</taxon>
    </lineage>
</organism>
<keyword evidence="4" id="KW-1185">Reference proteome</keyword>
<keyword evidence="1" id="KW-0472">Membrane</keyword>
<feature type="transmembrane region" description="Helical" evidence="1">
    <location>
        <begin position="256"/>
        <end position="276"/>
    </location>
</feature>
<accession>A0A317AYK1</accession>
<dbReference type="OrthoDB" id="3695711at2759"/>
<reference evidence="2" key="1">
    <citation type="journal article" date="2018" name="BMC Genomics">
        <title>Comparative genomics of the wheat fungal pathogen Pyrenophora tritici-repentis reveals chromosomal variations and genome plasticity.</title>
        <authorList>
            <person name="Moolhuijzen P."/>
            <person name="See P.T."/>
            <person name="Hane J.K."/>
            <person name="Shi G."/>
            <person name="Liu Z."/>
            <person name="Oliver R.P."/>
            <person name="Moffat C.S."/>
        </authorList>
    </citation>
    <scope>NUCLEOTIDE SEQUENCE [LARGE SCALE GENOMIC DNA]</scope>
    <source>
        <strain evidence="2">M4</strain>
    </source>
</reference>
<evidence type="ECO:0000313" key="2">
    <source>
        <dbReference type="EMBL" id="KAF7572369.1"/>
    </source>
</evidence>